<gene>
    <name evidence="2" type="ORF">E2562_019123</name>
</gene>
<dbReference type="EMBL" id="SPHZ02000008">
    <property type="protein sequence ID" value="KAF0902795.1"/>
    <property type="molecule type" value="Genomic_DNA"/>
</dbReference>
<feature type="compositionally biased region" description="Polar residues" evidence="1">
    <location>
        <begin position="79"/>
        <end position="88"/>
    </location>
</feature>
<organism evidence="2 3">
    <name type="scientific">Oryza meyeriana var. granulata</name>
    <dbReference type="NCBI Taxonomy" id="110450"/>
    <lineage>
        <taxon>Eukaryota</taxon>
        <taxon>Viridiplantae</taxon>
        <taxon>Streptophyta</taxon>
        <taxon>Embryophyta</taxon>
        <taxon>Tracheophyta</taxon>
        <taxon>Spermatophyta</taxon>
        <taxon>Magnoliopsida</taxon>
        <taxon>Liliopsida</taxon>
        <taxon>Poales</taxon>
        <taxon>Poaceae</taxon>
        <taxon>BOP clade</taxon>
        <taxon>Oryzoideae</taxon>
        <taxon>Oryzeae</taxon>
        <taxon>Oryzinae</taxon>
        <taxon>Oryza</taxon>
        <taxon>Oryza meyeriana</taxon>
    </lineage>
</organism>
<evidence type="ECO:0000256" key="1">
    <source>
        <dbReference type="SAM" id="MobiDB-lite"/>
    </source>
</evidence>
<comment type="caution">
    <text evidence="2">The sequence shown here is derived from an EMBL/GenBank/DDBJ whole genome shotgun (WGS) entry which is preliminary data.</text>
</comment>
<sequence>MSGPWRPRADRACGGLRPADQAVEKQIKPPPNRCDLTRLSSILAGSTPLHRIELHPRWINTTSPDRAPAPPDRCDLVGSISSPAGSTSLLLRHRGQQQGREGRDGRG</sequence>
<dbReference type="Proteomes" id="UP000479710">
    <property type="component" value="Unassembled WGS sequence"/>
</dbReference>
<reference evidence="2 3" key="1">
    <citation type="submission" date="2019-11" db="EMBL/GenBank/DDBJ databases">
        <title>Whole genome sequence of Oryza granulata.</title>
        <authorList>
            <person name="Li W."/>
        </authorList>
    </citation>
    <scope>NUCLEOTIDE SEQUENCE [LARGE SCALE GENOMIC DNA]</scope>
    <source>
        <strain evidence="3">cv. Menghai</strain>
        <tissue evidence="2">Leaf</tissue>
    </source>
</reference>
<evidence type="ECO:0000313" key="2">
    <source>
        <dbReference type="EMBL" id="KAF0902795.1"/>
    </source>
</evidence>
<feature type="region of interest" description="Disordered" evidence="1">
    <location>
        <begin position="60"/>
        <end position="107"/>
    </location>
</feature>
<dbReference type="AlphaFoldDB" id="A0A6G1CQA9"/>
<keyword evidence="3" id="KW-1185">Reference proteome</keyword>
<feature type="region of interest" description="Disordered" evidence="1">
    <location>
        <begin position="1"/>
        <end position="32"/>
    </location>
</feature>
<name>A0A6G1CQA9_9ORYZ</name>
<evidence type="ECO:0000313" key="3">
    <source>
        <dbReference type="Proteomes" id="UP000479710"/>
    </source>
</evidence>
<proteinExistence type="predicted"/>
<accession>A0A6G1CQA9</accession>
<protein>
    <submittedName>
        <fullName evidence="2">Uncharacterized protein</fullName>
    </submittedName>
</protein>